<organism evidence="2 4">
    <name type="scientific">Chryseobacterium jejuense</name>
    <dbReference type="NCBI Taxonomy" id="445960"/>
    <lineage>
        <taxon>Bacteria</taxon>
        <taxon>Pseudomonadati</taxon>
        <taxon>Bacteroidota</taxon>
        <taxon>Flavobacteriia</taxon>
        <taxon>Flavobacteriales</taxon>
        <taxon>Weeksellaceae</taxon>
        <taxon>Chryseobacterium group</taxon>
        <taxon>Chryseobacterium</taxon>
    </lineage>
</organism>
<keyword evidence="3" id="KW-1185">Reference proteome</keyword>
<proteinExistence type="predicted"/>
<dbReference type="OrthoDB" id="1274744at2"/>
<evidence type="ECO:0000313" key="4">
    <source>
        <dbReference type="Proteomes" id="UP000251670"/>
    </source>
</evidence>
<evidence type="ECO:0000313" key="3">
    <source>
        <dbReference type="Proteomes" id="UP000199426"/>
    </source>
</evidence>
<gene>
    <name evidence="2" type="ORF">NCTC13492_02035</name>
    <name evidence="1" type="ORF">SAMN05421542_4704</name>
</gene>
<sequence length="271" mass="31896">MKKIITYIAISMMMYSCNGQEQKGNIIYPKEKIMNTERFDTKRFENYPDVVSMEDEKKLPPKKEVLSDGTIIEYSFWDNREDDNKKYYTKTVISPPPALFKKVKDFYPSGTIQKESEVFMGEMLMEPFYNNLIVKDYDQKGYLVKTTDYTDFAKNVKIKLKDLLELLQKEPMIREVNESNKENLYVNFFDKEVTKDKITAEKVIDELKSNDCNGKILNAHSDVERRSLKISLDKDIWSVTKDMYPRGFWDYKINANTGKVLSVDYRADSRP</sequence>
<dbReference type="Proteomes" id="UP000199426">
    <property type="component" value="Unassembled WGS sequence"/>
</dbReference>
<dbReference type="EMBL" id="UAWB01000004">
    <property type="protein sequence ID" value="SQB43014.1"/>
    <property type="molecule type" value="Genomic_DNA"/>
</dbReference>
<dbReference type="STRING" id="445960.SAMN05421542_4704"/>
<protein>
    <submittedName>
        <fullName evidence="2">Uncharacterized protein</fullName>
    </submittedName>
</protein>
<reference evidence="2 4" key="2">
    <citation type="submission" date="2018-06" db="EMBL/GenBank/DDBJ databases">
        <authorList>
            <consortium name="Pathogen Informatics"/>
            <person name="Doyle S."/>
        </authorList>
    </citation>
    <scope>NUCLEOTIDE SEQUENCE [LARGE SCALE GENOMIC DNA]</scope>
    <source>
        <strain evidence="2 4">NCTC13492</strain>
    </source>
</reference>
<dbReference type="AlphaFoldDB" id="A0A2X2WR93"/>
<dbReference type="Proteomes" id="UP000251670">
    <property type="component" value="Unassembled WGS sequence"/>
</dbReference>
<evidence type="ECO:0000313" key="2">
    <source>
        <dbReference type="EMBL" id="SQB43014.1"/>
    </source>
</evidence>
<accession>A0A2X2WR93</accession>
<name>A0A2X2WR93_CHRJE</name>
<dbReference type="RefSeq" id="WP_089739852.1">
    <property type="nucleotide sequence ID" value="NZ_FNEG01000013.1"/>
</dbReference>
<reference evidence="1 3" key="1">
    <citation type="submission" date="2016-10" db="EMBL/GenBank/DDBJ databases">
        <authorList>
            <person name="Varghese N."/>
            <person name="Submissions S."/>
        </authorList>
    </citation>
    <scope>NUCLEOTIDE SEQUENCE [LARGE SCALE GENOMIC DNA]</scope>
    <source>
        <strain evidence="1 3">DSM 19299</strain>
    </source>
</reference>
<dbReference type="EMBL" id="FNEG01000013">
    <property type="protein sequence ID" value="SDJ93585.1"/>
    <property type="molecule type" value="Genomic_DNA"/>
</dbReference>
<evidence type="ECO:0000313" key="1">
    <source>
        <dbReference type="EMBL" id="SDJ93585.1"/>
    </source>
</evidence>
<dbReference type="PROSITE" id="PS51257">
    <property type="entry name" value="PROKAR_LIPOPROTEIN"/>
    <property type="match status" value="1"/>
</dbReference>